<gene>
    <name evidence="2" type="primary">yidA_1</name>
    <name evidence="2" type="ORF">ERYAMS2_00727</name>
    <name evidence="1" type="ORF">ERYAMS_00433</name>
</gene>
<dbReference type="RefSeq" id="WP_254007339.1">
    <property type="nucleotide sequence ID" value="NZ_OW659477.1"/>
</dbReference>
<dbReference type="CDD" id="cd07516">
    <property type="entry name" value="HAD_Pase"/>
    <property type="match status" value="1"/>
</dbReference>
<dbReference type="GO" id="GO:0050308">
    <property type="term" value="F:sugar-phosphatase activity"/>
    <property type="evidence" value="ECO:0007669"/>
    <property type="project" value="UniProtKB-EC"/>
</dbReference>
<dbReference type="PANTHER" id="PTHR10000:SF8">
    <property type="entry name" value="HAD SUPERFAMILY HYDROLASE-LIKE, TYPE 3"/>
    <property type="match status" value="1"/>
</dbReference>
<dbReference type="Proteomes" id="UP001154111">
    <property type="component" value="Chromosome"/>
</dbReference>
<dbReference type="GO" id="GO:0000287">
    <property type="term" value="F:magnesium ion binding"/>
    <property type="evidence" value="ECO:0007669"/>
    <property type="project" value="TreeGrafter"/>
</dbReference>
<keyword evidence="2" id="KW-0378">Hydrolase</keyword>
<reference evidence="2" key="1">
    <citation type="submission" date="2022-04" db="EMBL/GenBank/DDBJ databases">
        <authorList>
            <person name="Forde T."/>
        </authorList>
    </citation>
    <scope>NUCLEOTIDE SEQUENCE</scope>
    <source>
        <strain evidence="2">A18Y016a</strain>
        <strain evidence="1">A18Y020d</strain>
    </source>
</reference>
<dbReference type="PANTHER" id="PTHR10000">
    <property type="entry name" value="PHOSPHOSERINE PHOSPHATASE"/>
    <property type="match status" value="1"/>
</dbReference>
<dbReference type="EC" id="3.1.3.23" evidence="2"/>
<name>A0AAU9VEX9_9FIRM</name>
<dbReference type="AlphaFoldDB" id="A0AAU9VEX9"/>
<protein>
    <submittedName>
        <fullName evidence="2">Cof-type HAD-IIB family hydrolase</fullName>
        <ecNumber evidence="2">3.1.3.23</ecNumber>
    </submittedName>
</protein>
<dbReference type="NCBIfam" id="TIGR00099">
    <property type="entry name" value="Cof-subfamily"/>
    <property type="match status" value="1"/>
</dbReference>
<evidence type="ECO:0000313" key="2">
    <source>
        <dbReference type="EMBL" id="CAH2761475.1"/>
    </source>
</evidence>
<dbReference type="SUPFAM" id="SSF56784">
    <property type="entry name" value="HAD-like"/>
    <property type="match status" value="1"/>
</dbReference>
<dbReference type="EMBL" id="OW659477">
    <property type="protein sequence ID" value="CAH2761475.1"/>
    <property type="molecule type" value="Genomic_DNA"/>
</dbReference>
<dbReference type="InterPro" id="IPR000150">
    <property type="entry name" value="Cof"/>
</dbReference>
<evidence type="ECO:0000313" key="3">
    <source>
        <dbReference type="Proteomes" id="UP001154095"/>
    </source>
</evidence>
<dbReference type="Proteomes" id="UP001154095">
    <property type="component" value="Chromosome"/>
</dbReference>
<evidence type="ECO:0000313" key="1">
    <source>
        <dbReference type="EMBL" id="CAH2761472.1"/>
    </source>
</evidence>
<dbReference type="Pfam" id="PF08282">
    <property type="entry name" value="Hydrolase_3"/>
    <property type="match status" value="1"/>
</dbReference>
<dbReference type="GO" id="GO:0005829">
    <property type="term" value="C:cytosol"/>
    <property type="evidence" value="ECO:0007669"/>
    <property type="project" value="TreeGrafter"/>
</dbReference>
<dbReference type="InterPro" id="IPR023214">
    <property type="entry name" value="HAD_sf"/>
</dbReference>
<dbReference type="PROSITE" id="PS01229">
    <property type="entry name" value="COF_2"/>
    <property type="match status" value="1"/>
</dbReference>
<dbReference type="SFLD" id="SFLDS00003">
    <property type="entry name" value="Haloacid_Dehalogenase"/>
    <property type="match status" value="1"/>
</dbReference>
<dbReference type="EMBL" id="OW659496">
    <property type="protein sequence ID" value="CAH2761472.1"/>
    <property type="molecule type" value="Genomic_DNA"/>
</dbReference>
<dbReference type="Gene3D" id="3.30.1240.10">
    <property type="match status" value="1"/>
</dbReference>
<dbReference type="Gene3D" id="3.40.50.1000">
    <property type="entry name" value="HAD superfamily/HAD-like"/>
    <property type="match status" value="1"/>
</dbReference>
<evidence type="ECO:0000313" key="4">
    <source>
        <dbReference type="Proteomes" id="UP001154111"/>
    </source>
</evidence>
<dbReference type="SFLD" id="SFLDG01140">
    <property type="entry name" value="C2.B:_Phosphomannomutase_and_P"/>
    <property type="match status" value="1"/>
</dbReference>
<keyword evidence="3" id="KW-1185">Reference proteome</keyword>
<dbReference type="InterPro" id="IPR006379">
    <property type="entry name" value="HAD-SF_hydro_IIB"/>
</dbReference>
<sequence length="261" mass="29476">MIKLIATDMDGTLLDADHVLTPSMREKICELRQKGIKFGVATGRPMDSAVFGIPDIAELFDFAICDNGGFVYDFADGEIHEQFPLSGDLIREILDTFMPMGGNPVLTGPGKLYTQFEDFYNIEVRTHIDLEYVDVRSKVLDSHAKIIFSGEPEILARIEAYVNENPDSRYVAFYSQKELIEFMDPRINKMVGLQYYMDKYGITPDEIMTFGDNNNDLHMIEDAGHGVAMENATQAVKDVANAICGLNHEDGVKRYLDQYKF</sequence>
<dbReference type="NCBIfam" id="TIGR01484">
    <property type="entry name" value="HAD-SF-IIB"/>
    <property type="match status" value="1"/>
</dbReference>
<accession>A0AAU9VEX9</accession>
<organism evidence="2 4">
    <name type="scientific">Erysipelothrix amsterdamensis</name>
    <dbReference type="NCBI Taxonomy" id="2929157"/>
    <lineage>
        <taxon>Bacteria</taxon>
        <taxon>Bacillati</taxon>
        <taxon>Bacillota</taxon>
        <taxon>Erysipelotrichia</taxon>
        <taxon>Erysipelotrichales</taxon>
        <taxon>Erysipelotrichaceae</taxon>
        <taxon>Erysipelothrix</taxon>
    </lineage>
</organism>
<dbReference type="InterPro" id="IPR036412">
    <property type="entry name" value="HAD-like_sf"/>
</dbReference>
<proteinExistence type="predicted"/>